<protein>
    <submittedName>
        <fullName evidence="1">Uncharacterized protein</fullName>
    </submittedName>
</protein>
<organism evidence="1">
    <name type="scientific">marine sediment metagenome</name>
    <dbReference type="NCBI Taxonomy" id="412755"/>
    <lineage>
        <taxon>unclassified sequences</taxon>
        <taxon>metagenomes</taxon>
        <taxon>ecological metagenomes</taxon>
    </lineage>
</organism>
<accession>X1I4W5</accession>
<feature type="non-terminal residue" evidence="1">
    <location>
        <position position="73"/>
    </location>
</feature>
<evidence type="ECO:0000313" key="1">
    <source>
        <dbReference type="EMBL" id="GAH77436.1"/>
    </source>
</evidence>
<reference evidence="1" key="1">
    <citation type="journal article" date="2014" name="Front. Microbiol.">
        <title>High frequency of phylogenetically diverse reductive dehalogenase-homologous genes in deep subseafloor sedimentary metagenomes.</title>
        <authorList>
            <person name="Kawai M."/>
            <person name="Futagami T."/>
            <person name="Toyoda A."/>
            <person name="Takaki Y."/>
            <person name="Nishi S."/>
            <person name="Hori S."/>
            <person name="Arai W."/>
            <person name="Tsubouchi T."/>
            <person name="Morono Y."/>
            <person name="Uchiyama I."/>
            <person name="Ito T."/>
            <person name="Fujiyama A."/>
            <person name="Inagaki F."/>
            <person name="Takami H."/>
        </authorList>
    </citation>
    <scope>NUCLEOTIDE SEQUENCE</scope>
    <source>
        <strain evidence="1">Expedition CK06-06</strain>
    </source>
</reference>
<proteinExistence type="predicted"/>
<sequence length="73" mass="8024">MKDMAVQGDKRKPKTAPTLTKVKIMSKLCNQTLGLKSHTKPAATERREATGIGKVSAKAIITLYVAFQAKYFI</sequence>
<comment type="caution">
    <text evidence="1">The sequence shown here is derived from an EMBL/GenBank/DDBJ whole genome shotgun (WGS) entry which is preliminary data.</text>
</comment>
<dbReference type="EMBL" id="BARU01039065">
    <property type="protein sequence ID" value="GAH77436.1"/>
    <property type="molecule type" value="Genomic_DNA"/>
</dbReference>
<gene>
    <name evidence="1" type="ORF">S03H2_60595</name>
</gene>
<dbReference type="AlphaFoldDB" id="X1I4W5"/>
<name>X1I4W5_9ZZZZ</name>